<sequence length="231" mass="26484">MEALLELEKMQRVLSLMSSRGLSHTDSSCGGAAADRFLAQFLLFMCRSYFMFHGLDVNKPQAIFKYLPVLSFTESYIYQLDASNEDCLHVVPDDNTSKVRPALLRTELKSGIQYWSLERKLCQALLRNEKVNELHMDFLSVSEFLVEISDDLYDYEAKCIGEAEEKYESFSKKLDPSLSGSYWRRCEEATKEGGKTSGHAYGTWNIPRVISNEDAFRRERRSKHDACAVIT</sequence>
<proteinExistence type="predicted"/>
<gene>
    <name evidence="1" type="ORF">ZEAMMB73_Zm00001d003491</name>
</gene>
<organism evidence="1">
    <name type="scientific">Zea mays</name>
    <name type="common">Maize</name>
    <dbReference type="NCBI Taxonomy" id="4577"/>
    <lineage>
        <taxon>Eukaryota</taxon>
        <taxon>Viridiplantae</taxon>
        <taxon>Streptophyta</taxon>
        <taxon>Embryophyta</taxon>
        <taxon>Tracheophyta</taxon>
        <taxon>Spermatophyta</taxon>
        <taxon>Magnoliopsida</taxon>
        <taxon>Liliopsida</taxon>
        <taxon>Poales</taxon>
        <taxon>Poaceae</taxon>
        <taxon>PACMAD clade</taxon>
        <taxon>Panicoideae</taxon>
        <taxon>Andropogonodae</taxon>
        <taxon>Andropogoneae</taxon>
        <taxon>Tripsacinae</taxon>
        <taxon>Zea</taxon>
    </lineage>
</organism>
<protein>
    <submittedName>
        <fullName evidence="1">Uncharacterized protein</fullName>
    </submittedName>
</protein>
<reference evidence="1" key="1">
    <citation type="submission" date="2015-12" db="EMBL/GenBank/DDBJ databases">
        <title>Update maize B73 reference genome by single molecule sequencing technologies.</title>
        <authorList>
            <consortium name="Maize Genome Sequencing Project"/>
            <person name="Ware D."/>
        </authorList>
    </citation>
    <scope>NUCLEOTIDE SEQUENCE [LARGE SCALE GENOMIC DNA]</scope>
    <source>
        <tissue evidence="1">Seedling</tissue>
    </source>
</reference>
<name>A0A1D6E9F0_MAIZE</name>
<dbReference type="PANTHER" id="PTHR35754:SF2">
    <property type="entry name" value="ATP SYNTHASE SUBUNIT B"/>
    <property type="match status" value="1"/>
</dbReference>
<accession>A0A1D6E9F0</accession>
<dbReference type="EMBL" id="CM007648">
    <property type="protein sequence ID" value="ONM17024.1"/>
    <property type="molecule type" value="Genomic_DNA"/>
</dbReference>
<dbReference type="AlphaFoldDB" id="A0A1D6E9F0"/>
<dbReference type="PANTHER" id="PTHR35754">
    <property type="entry name" value="ATP SYNTHASE SUBUNIT B"/>
    <property type="match status" value="1"/>
</dbReference>
<evidence type="ECO:0000313" key="1">
    <source>
        <dbReference type="EMBL" id="ONM17024.1"/>
    </source>
</evidence>
<dbReference type="ExpressionAtlas" id="A0A1D6E9F0">
    <property type="expression patterns" value="baseline and differential"/>
</dbReference>